<dbReference type="Proteomes" id="UP000270616">
    <property type="component" value="Unassembled WGS sequence"/>
</dbReference>
<dbReference type="EMBL" id="RKMF01000011">
    <property type="protein sequence ID" value="ROZ62622.1"/>
    <property type="molecule type" value="Genomic_DNA"/>
</dbReference>
<dbReference type="AlphaFoldDB" id="A0A3N3ZNX6"/>
<dbReference type="InterPro" id="IPR002701">
    <property type="entry name" value="CM_II_prokaryot"/>
</dbReference>
<dbReference type="PANTHER" id="PTHR38041">
    <property type="entry name" value="CHORISMATE MUTASE"/>
    <property type="match status" value="1"/>
</dbReference>
<feature type="domain" description="Chorismate mutase" evidence="3">
    <location>
        <begin position="5"/>
        <end position="96"/>
    </location>
</feature>
<dbReference type="EC" id="5.4.99.5" evidence="4"/>
<name>A0A3N3ZNX6_9MICC</name>
<dbReference type="Gene3D" id="1.20.59.10">
    <property type="entry name" value="Chorismate mutase"/>
    <property type="match status" value="1"/>
</dbReference>
<dbReference type="NCBIfam" id="NF006691">
    <property type="entry name" value="PRK09239.1"/>
    <property type="match status" value="1"/>
</dbReference>
<evidence type="ECO:0000259" key="3">
    <source>
        <dbReference type="PROSITE" id="PS51168"/>
    </source>
</evidence>
<dbReference type="InterPro" id="IPR051331">
    <property type="entry name" value="Chorismate_mutase-related"/>
</dbReference>
<feature type="region of interest" description="Disordered" evidence="2">
    <location>
        <begin position="96"/>
        <end position="115"/>
    </location>
</feature>
<sequence length="115" mass="13157">MKASEQAMTELRSIRDTIDNLDAVLVGVLAERFKATQRVGELKALNDLPAGDPEREKLQIERLRRLASEAQLDPEFAEKILNFIISEVIQRHERIAEEHRADEQRADEHRAEADA</sequence>
<dbReference type="SMART" id="SM00830">
    <property type="entry name" value="CM_2"/>
    <property type="match status" value="1"/>
</dbReference>
<dbReference type="SUPFAM" id="SSF48600">
    <property type="entry name" value="Chorismate mutase II"/>
    <property type="match status" value="1"/>
</dbReference>
<evidence type="ECO:0000256" key="2">
    <source>
        <dbReference type="SAM" id="MobiDB-lite"/>
    </source>
</evidence>
<dbReference type="InterPro" id="IPR036263">
    <property type="entry name" value="Chorismate_II_sf"/>
</dbReference>
<comment type="caution">
    <text evidence="4">The sequence shown here is derived from an EMBL/GenBank/DDBJ whole genome shotgun (WGS) entry which is preliminary data.</text>
</comment>
<dbReference type="NCBIfam" id="TIGR01795">
    <property type="entry name" value="CM_mono_cladeE"/>
    <property type="match status" value="1"/>
</dbReference>
<protein>
    <submittedName>
        <fullName evidence="4">Chorismate mutase</fullName>
        <ecNumber evidence="4">5.4.99.5</ecNumber>
    </submittedName>
</protein>
<organism evidence="4 5">
    <name type="scientific">Kocuria soli</name>
    <dbReference type="NCBI Taxonomy" id="2485125"/>
    <lineage>
        <taxon>Bacteria</taxon>
        <taxon>Bacillati</taxon>
        <taxon>Actinomycetota</taxon>
        <taxon>Actinomycetes</taxon>
        <taxon>Micrococcales</taxon>
        <taxon>Micrococcaceae</taxon>
        <taxon>Kocuria</taxon>
    </lineage>
</organism>
<dbReference type="RefSeq" id="WP_123825482.1">
    <property type="nucleotide sequence ID" value="NZ_RKMF01000011.1"/>
</dbReference>
<dbReference type="PROSITE" id="PS51168">
    <property type="entry name" value="CHORISMATE_MUT_2"/>
    <property type="match status" value="1"/>
</dbReference>
<accession>A0A3N3ZNX6</accession>
<dbReference type="GO" id="GO:0004106">
    <property type="term" value="F:chorismate mutase activity"/>
    <property type="evidence" value="ECO:0007669"/>
    <property type="project" value="UniProtKB-EC"/>
</dbReference>
<evidence type="ECO:0000256" key="1">
    <source>
        <dbReference type="ARBA" id="ARBA00023235"/>
    </source>
</evidence>
<evidence type="ECO:0000313" key="4">
    <source>
        <dbReference type="EMBL" id="ROZ62622.1"/>
    </source>
</evidence>
<evidence type="ECO:0000313" key="5">
    <source>
        <dbReference type="Proteomes" id="UP000270616"/>
    </source>
</evidence>
<keyword evidence="1 4" id="KW-0413">Isomerase</keyword>
<dbReference type="GO" id="GO:0046417">
    <property type="term" value="P:chorismate metabolic process"/>
    <property type="evidence" value="ECO:0007669"/>
    <property type="project" value="InterPro"/>
</dbReference>
<keyword evidence="5" id="KW-1185">Reference proteome</keyword>
<gene>
    <name evidence="4" type="ORF">EDL96_09090</name>
</gene>
<dbReference type="GO" id="GO:0009697">
    <property type="term" value="P:salicylic acid biosynthetic process"/>
    <property type="evidence" value="ECO:0007669"/>
    <property type="project" value="TreeGrafter"/>
</dbReference>
<dbReference type="OrthoDB" id="3267837at2"/>
<dbReference type="InterPro" id="IPR036979">
    <property type="entry name" value="CM_dom_sf"/>
</dbReference>
<dbReference type="InterPro" id="IPR010951">
    <property type="entry name" value="CM_bact"/>
</dbReference>
<reference evidence="4 5" key="1">
    <citation type="submission" date="2018-10" db="EMBL/GenBank/DDBJ databases">
        <title>Kocuria sp. M5W7-7, whole genome shotgun sequence.</title>
        <authorList>
            <person name="Tuo L."/>
        </authorList>
    </citation>
    <scope>NUCLEOTIDE SEQUENCE [LARGE SCALE GENOMIC DNA]</scope>
    <source>
        <strain evidence="4 5">M5W7-7</strain>
    </source>
</reference>
<proteinExistence type="predicted"/>
<dbReference type="Pfam" id="PF01817">
    <property type="entry name" value="CM_2"/>
    <property type="match status" value="1"/>
</dbReference>
<dbReference type="PANTHER" id="PTHR38041:SF1">
    <property type="entry name" value="CHORISMATE MUTASE"/>
    <property type="match status" value="1"/>
</dbReference>